<dbReference type="PANTHER" id="PTHR13890">
    <property type="entry name" value="RNA SPLICING PROTEIN MRS2, MITOCHONDRIAL"/>
    <property type="match status" value="1"/>
</dbReference>
<evidence type="ECO:0000256" key="7">
    <source>
        <dbReference type="ARBA" id="ARBA00023065"/>
    </source>
</evidence>
<keyword evidence="12" id="KW-1185">Reference proteome</keyword>
<keyword evidence="2 9" id="KW-0813">Transport</keyword>
<evidence type="ECO:0000256" key="9">
    <source>
        <dbReference type="RuleBase" id="RU366042"/>
    </source>
</evidence>
<keyword evidence="8 9" id="KW-0472">Membrane</keyword>
<dbReference type="Proteomes" id="UP000481153">
    <property type="component" value="Unassembled WGS sequence"/>
</dbReference>
<keyword evidence="5" id="KW-0809">Transit peptide</keyword>
<reference evidence="11 12" key="1">
    <citation type="submission" date="2019-07" db="EMBL/GenBank/DDBJ databases">
        <title>Genomics analysis of Aphanomyces spp. identifies a new class of oomycete effector associated with host adaptation.</title>
        <authorList>
            <person name="Gaulin E."/>
        </authorList>
    </citation>
    <scope>NUCLEOTIDE SEQUENCE [LARGE SCALE GENOMIC DNA]</scope>
    <source>
        <strain evidence="11 12">ATCC 201684</strain>
    </source>
</reference>
<protein>
    <recommendedName>
        <fullName evidence="9">Magnesium transporter</fullName>
    </recommendedName>
</protein>
<feature type="compositionally biased region" description="Polar residues" evidence="10">
    <location>
        <begin position="104"/>
        <end position="114"/>
    </location>
</feature>
<evidence type="ECO:0000256" key="1">
    <source>
        <dbReference type="ARBA" id="ARBA00004141"/>
    </source>
</evidence>
<keyword evidence="3 9" id="KW-0812">Transmembrane</keyword>
<evidence type="ECO:0000256" key="2">
    <source>
        <dbReference type="ARBA" id="ARBA00022448"/>
    </source>
</evidence>
<keyword evidence="9" id="KW-0999">Mitochondrion inner membrane</keyword>
<accession>A0A6G0WZX8</accession>
<evidence type="ECO:0000313" key="12">
    <source>
        <dbReference type="Proteomes" id="UP000481153"/>
    </source>
</evidence>
<dbReference type="SUPFAM" id="SSF144083">
    <property type="entry name" value="Magnesium transport protein CorA, transmembrane region"/>
    <property type="match status" value="1"/>
</dbReference>
<feature type="region of interest" description="Disordered" evidence="10">
    <location>
        <begin position="98"/>
        <end position="150"/>
    </location>
</feature>
<evidence type="ECO:0000256" key="4">
    <source>
        <dbReference type="ARBA" id="ARBA00022842"/>
    </source>
</evidence>
<proteinExistence type="inferred from homology"/>
<feature type="transmembrane region" description="Helical" evidence="9">
    <location>
        <begin position="427"/>
        <end position="454"/>
    </location>
</feature>
<dbReference type="Gene3D" id="2.40.128.330">
    <property type="match status" value="1"/>
</dbReference>
<keyword evidence="4 9" id="KW-0460">Magnesium</keyword>
<dbReference type="GO" id="GO:0005743">
    <property type="term" value="C:mitochondrial inner membrane"/>
    <property type="evidence" value="ECO:0007669"/>
    <property type="project" value="UniProtKB-SubCell"/>
</dbReference>
<comment type="similarity">
    <text evidence="9">Belongs to the CorA metal ion transporter (MIT) (TC 1.A.35) family.</text>
</comment>
<comment type="caution">
    <text evidence="11">The sequence shown here is derived from an EMBL/GenBank/DDBJ whole genome shotgun (WGS) entry which is preliminary data.</text>
</comment>
<evidence type="ECO:0000256" key="8">
    <source>
        <dbReference type="ARBA" id="ARBA00023136"/>
    </source>
</evidence>
<dbReference type="PANTHER" id="PTHR13890:SF0">
    <property type="entry name" value="MAGNESIUM TRANSPORTER MRS2 HOMOLOG, MITOCHONDRIAL"/>
    <property type="match status" value="1"/>
</dbReference>
<dbReference type="AlphaFoldDB" id="A0A6G0WZX8"/>
<keyword evidence="9" id="KW-0496">Mitochondrion</keyword>
<dbReference type="InterPro" id="IPR039204">
    <property type="entry name" value="MRS2-like"/>
</dbReference>
<keyword evidence="6 9" id="KW-1133">Transmembrane helix</keyword>
<gene>
    <name evidence="11" type="ORF">Ae201684_009975</name>
</gene>
<dbReference type="VEuPathDB" id="FungiDB:AeMF1_021327"/>
<keyword evidence="7 9" id="KW-0406">Ion transport</keyword>
<dbReference type="EMBL" id="VJMJ01000126">
    <property type="protein sequence ID" value="KAF0733155.1"/>
    <property type="molecule type" value="Genomic_DNA"/>
</dbReference>
<evidence type="ECO:0000256" key="10">
    <source>
        <dbReference type="SAM" id="MobiDB-lite"/>
    </source>
</evidence>
<comment type="subcellular location">
    <subcellularLocation>
        <location evidence="1">Membrane</location>
        <topology evidence="1">Multi-pass membrane protein</topology>
    </subcellularLocation>
    <subcellularLocation>
        <location evidence="9">Mitochondrion inner membrane</location>
        <topology evidence="9">Multi-pass membrane protein</topology>
    </subcellularLocation>
</comment>
<evidence type="ECO:0000256" key="3">
    <source>
        <dbReference type="ARBA" id="ARBA00022692"/>
    </source>
</evidence>
<name>A0A6G0WZX8_9STRA</name>
<dbReference type="CDD" id="cd12823">
    <property type="entry name" value="Mrs2_Mfm1p-like"/>
    <property type="match status" value="1"/>
</dbReference>
<evidence type="ECO:0000256" key="6">
    <source>
        <dbReference type="ARBA" id="ARBA00022989"/>
    </source>
</evidence>
<dbReference type="InterPro" id="IPR045863">
    <property type="entry name" value="CorA_TM1_TM2"/>
</dbReference>
<evidence type="ECO:0000313" key="11">
    <source>
        <dbReference type="EMBL" id="KAF0733155.1"/>
    </source>
</evidence>
<organism evidence="11 12">
    <name type="scientific">Aphanomyces euteiches</name>
    <dbReference type="NCBI Taxonomy" id="100861"/>
    <lineage>
        <taxon>Eukaryota</taxon>
        <taxon>Sar</taxon>
        <taxon>Stramenopiles</taxon>
        <taxon>Oomycota</taxon>
        <taxon>Saprolegniomycetes</taxon>
        <taxon>Saprolegniales</taxon>
        <taxon>Verrucalvaceae</taxon>
        <taxon>Aphanomyces</taxon>
    </lineage>
</organism>
<dbReference type="Pfam" id="PF22099">
    <property type="entry name" value="MRS2-like"/>
    <property type="match status" value="1"/>
</dbReference>
<sequence>MATDMHPTKPTTFRIPAEFPSGSVQFGQKAFANKIGVLESLKDHGVSAKTFLDLLSRPYSRHLQKVFPVDALNVLDQRGIRQLGIAKEFLSKPFVNFTSKDKQSSAPPTANGSDSGELEGAGRSEPPAPPIRPLRKEKLEPNPPMLGGKRLTLRFDRRGNVTHEDVSRHDALKMVQDAAATAMTLSPKTNDSFQPSRADKGFVEIPNIHMRDVRKLDNAFAIVNNPSITVRCQGILVNADPIRAVITRDSCVVFLQDGAEVLIPELESKFKDHMEESAVYGFEFTALEAILATICTALAKDCAQALPIAQAVVDNISQNPTVEELERLQATKNTMDQLKSRVTGMRKAFVDILENEEDLRMMHLTKLYKNPLLTADLFRFDSEQLESLLEVYLEEIYDTQTQISLMLDNLQNTRTIAMLKLGAKRNYLLTVNLTLTLWTTLITVPTFVVGTFGMNLKSNVEELDCLFYIVAWACVVFPVGAYRYLLRHFRKRGISLGWKDKY</sequence>
<dbReference type="Gene3D" id="1.20.58.340">
    <property type="entry name" value="Magnesium transport protein CorA, transmembrane region"/>
    <property type="match status" value="2"/>
</dbReference>
<evidence type="ECO:0000256" key="5">
    <source>
        <dbReference type="ARBA" id="ARBA00022946"/>
    </source>
</evidence>
<feature type="transmembrane region" description="Helical" evidence="9">
    <location>
        <begin position="466"/>
        <end position="486"/>
    </location>
</feature>
<dbReference type="GO" id="GO:0015095">
    <property type="term" value="F:magnesium ion transmembrane transporter activity"/>
    <property type="evidence" value="ECO:0007669"/>
    <property type="project" value="TreeGrafter"/>
</dbReference>